<comment type="pathway">
    <text evidence="2 8">Cofactor biosynthesis; 7,8-dihydroneopterin triphosphate biosynthesis; 7,8-dihydroneopterin triphosphate from GTP: step 1/1.</text>
</comment>
<evidence type="ECO:0000259" key="10">
    <source>
        <dbReference type="Pfam" id="PF01227"/>
    </source>
</evidence>
<comment type="catalytic activity">
    <reaction evidence="1 8">
        <text>GTP + H2O = 7,8-dihydroneopterin 3'-triphosphate + formate + H(+)</text>
        <dbReference type="Rhea" id="RHEA:17473"/>
        <dbReference type="ChEBI" id="CHEBI:15377"/>
        <dbReference type="ChEBI" id="CHEBI:15378"/>
        <dbReference type="ChEBI" id="CHEBI:15740"/>
        <dbReference type="ChEBI" id="CHEBI:37565"/>
        <dbReference type="ChEBI" id="CHEBI:58462"/>
        <dbReference type="EC" id="3.5.4.16"/>
    </reaction>
</comment>
<dbReference type="FunFam" id="1.10.286.10:FF:000001">
    <property type="entry name" value="GTP cyclohydrolase 1"/>
    <property type="match status" value="1"/>
</dbReference>
<dbReference type="GO" id="GO:0005525">
    <property type="term" value="F:GTP binding"/>
    <property type="evidence" value="ECO:0007669"/>
    <property type="project" value="UniProtKB-KW"/>
</dbReference>
<dbReference type="GO" id="GO:0008270">
    <property type="term" value="F:zinc ion binding"/>
    <property type="evidence" value="ECO:0007669"/>
    <property type="project" value="UniProtKB-UniRule"/>
</dbReference>
<evidence type="ECO:0000256" key="3">
    <source>
        <dbReference type="ARBA" id="ARBA00008085"/>
    </source>
</evidence>
<comment type="similarity">
    <text evidence="3 8">Belongs to the GTP cyclohydrolase I family.</text>
</comment>
<evidence type="ECO:0000256" key="8">
    <source>
        <dbReference type="HAMAP-Rule" id="MF_00223"/>
    </source>
</evidence>
<comment type="subunit">
    <text evidence="8">Homopolymer.</text>
</comment>
<dbReference type="EC" id="3.5.4.16" evidence="8"/>
<dbReference type="AlphaFoldDB" id="A0A508SSU0"/>
<evidence type="ECO:0000256" key="4">
    <source>
        <dbReference type="ARBA" id="ARBA00011857"/>
    </source>
</evidence>
<dbReference type="NCBIfam" id="TIGR00063">
    <property type="entry name" value="folE"/>
    <property type="match status" value="1"/>
</dbReference>
<dbReference type="InterPro" id="IPR001474">
    <property type="entry name" value="GTP_CycHdrlase_I"/>
</dbReference>
<dbReference type="Gene3D" id="1.10.286.10">
    <property type="match status" value="1"/>
</dbReference>
<dbReference type="GO" id="GO:0006730">
    <property type="term" value="P:one-carbon metabolic process"/>
    <property type="evidence" value="ECO:0007669"/>
    <property type="project" value="UniProtKB-UniRule"/>
</dbReference>
<keyword evidence="12" id="KW-1185">Reference proteome</keyword>
<evidence type="ECO:0000256" key="6">
    <source>
        <dbReference type="ARBA" id="ARBA00022801"/>
    </source>
</evidence>
<gene>
    <name evidence="8 11" type="primary">folE</name>
    <name evidence="11" type="ORF">CI1B_09500</name>
</gene>
<protein>
    <recommendedName>
        <fullName evidence="8">GTP cyclohydrolase 1</fullName>
        <ecNumber evidence="8">3.5.4.16</ecNumber>
    </recommendedName>
    <alternativeName>
        <fullName evidence="8">GTP cyclohydrolase I</fullName>
        <shortName evidence="8">GTP-CH-I</shortName>
    </alternativeName>
</protein>
<dbReference type="Gene3D" id="3.30.1130.10">
    <property type="match status" value="1"/>
</dbReference>
<organism evidence="11 12">
    <name type="scientific">Bradyrhizobium ivorense</name>
    <dbReference type="NCBI Taxonomy" id="2511166"/>
    <lineage>
        <taxon>Bacteria</taxon>
        <taxon>Pseudomonadati</taxon>
        <taxon>Pseudomonadota</taxon>
        <taxon>Alphaproteobacteria</taxon>
        <taxon>Hyphomicrobiales</taxon>
        <taxon>Nitrobacteraceae</taxon>
        <taxon>Bradyrhizobium</taxon>
    </lineage>
</organism>
<feature type="region of interest" description="Disordered" evidence="9">
    <location>
        <begin position="1"/>
        <end position="25"/>
    </location>
</feature>
<keyword evidence="8" id="KW-0862">Zinc</keyword>
<keyword evidence="6 8" id="KW-0378">Hydrolase</keyword>
<dbReference type="InterPro" id="IPR043133">
    <property type="entry name" value="GTP-CH-I_C/QueF"/>
</dbReference>
<dbReference type="PANTHER" id="PTHR11109:SF7">
    <property type="entry name" value="GTP CYCLOHYDROLASE 1"/>
    <property type="match status" value="1"/>
</dbReference>
<evidence type="ECO:0000256" key="1">
    <source>
        <dbReference type="ARBA" id="ARBA00001052"/>
    </source>
</evidence>
<dbReference type="PROSITE" id="PS00859">
    <property type="entry name" value="GTP_CYCLOHYDROL_1_1"/>
    <property type="match status" value="1"/>
</dbReference>
<sequence>MDALIKSIRPNKPTDAKTPEARPGELDPAEFLAAAVRADQPRPSRAEAEAAVRTLLDYIGENVSREGLLDTPRRVVEAYDELYQGYHQCPAEVLNRTFGETAGYDDFVLIRDIEFTSQCEHHMMPFYGKAHIAYTPVERVVGLSKLARLTDIFARRLQTQEHLTAQIAAAIDEVLKPRGVAVLIEAEHTCMSVRGVAKHGASTFTSRFTGMFRDNPAEQQRFLSLVRGPSR</sequence>
<dbReference type="FunFam" id="3.30.1130.10:FF:000001">
    <property type="entry name" value="GTP cyclohydrolase 1"/>
    <property type="match status" value="1"/>
</dbReference>
<dbReference type="GO" id="GO:0006729">
    <property type="term" value="P:tetrahydrobiopterin biosynthetic process"/>
    <property type="evidence" value="ECO:0007669"/>
    <property type="project" value="TreeGrafter"/>
</dbReference>
<dbReference type="NCBIfam" id="NF006826">
    <property type="entry name" value="PRK09347.1-3"/>
    <property type="match status" value="1"/>
</dbReference>
<evidence type="ECO:0000256" key="5">
    <source>
        <dbReference type="ARBA" id="ARBA00022563"/>
    </source>
</evidence>
<dbReference type="HAMAP" id="MF_00223">
    <property type="entry name" value="FolE"/>
    <property type="match status" value="1"/>
</dbReference>
<feature type="binding site" evidence="8">
    <location>
        <position position="190"/>
    </location>
    <ligand>
        <name>Zn(2+)</name>
        <dbReference type="ChEBI" id="CHEBI:29105"/>
    </ligand>
</feature>
<evidence type="ECO:0000313" key="12">
    <source>
        <dbReference type="Proteomes" id="UP000328092"/>
    </source>
</evidence>
<dbReference type="EMBL" id="CAADFC020000004">
    <property type="protein sequence ID" value="VIO65842.1"/>
    <property type="molecule type" value="Genomic_DNA"/>
</dbReference>
<feature type="domain" description="GTP cyclohydrolase I" evidence="10">
    <location>
        <begin position="49"/>
        <end position="226"/>
    </location>
</feature>
<keyword evidence="5 8" id="KW-0554">One-carbon metabolism</keyword>
<dbReference type="Proteomes" id="UP000328092">
    <property type="component" value="Unassembled WGS sequence"/>
</dbReference>
<feature type="binding site" evidence="8">
    <location>
        <position position="122"/>
    </location>
    <ligand>
        <name>Zn(2+)</name>
        <dbReference type="ChEBI" id="CHEBI:29105"/>
    </ligand>
</feature>
<dbReference type="GO" id="GO:0005737">
    <property type="term" value="C:cytoplasm"/>
    <property type="evidence" value="ECO:0007669"/>
    <property type="project" value="TreeGrafter"/>
</dbReference>
<dbReference type="PANTHER" id="PTHR11109">
    <property type="entry name" value="GTP CYCLOHYDROLASE I"/>
    <property type="match status" value="1"/>
</dbReference>
<dbReference type="NCBIfam" id="NF006825">
    <property type="entry name" value="PRK09347.1-2"/>
    <property type="match status" value="1"/>
</dbReference>
<evidence type="ECO:0000256" key="7">
    <source>
        <dbReference type="ARBA" id="ARBA00023134"/>
    </source>
</evidence>
<dbReference type="GO" id="GO:0003934">
    <property type="term" value="F:GTP cyclohydrolase I activity"/>
    <property type="evidence" value="ECO:0007669"/>
    <property type="project" value="UniProtKB-UniRule"/>
</dbReference>
<dbReference type="OrthoDB" id="9801207at2"/>
<dbReference type="InterPro" id="IPR020602">
    <property type="entry name" value="GTP_CycHdrlase_I_dom"/>
</dbReference>
<dbReference type="Pfam" id="PF01227">
    <property type="entry name" value="GTP_cyclohydroI"/>
    <property type="match status" value="1"/>
</dbReference>
<dbReference type="GO" id="GO:0046654">
    <property type="term" value="P:tetrahydrofolate biosynthetic process"/>
    <property type="evidence" value="ECO:0007669"/>
    <property type="project" value="UniProtKB-UniRule"/>
</dbReference>
<dbReference type="InterPro" id="IPR043134">
    <property type="entry name" value="GTP-CH-I_N"/>
</dbReference>
<accession>A0A508SSU0</accession>
<feature type="binding site" evidence="8">
    <location>
        <position position="119"/>
    </location>
    <ligand>
        <name>Zn(2+)</name>
        <dbReference type="ChEBI" id="CHEBI:29105"/>
    </ligand>
</feature>
<keyword evidence="8" id="KW-0479">Metal-binding</keyword>
<comment type="subunit">
    <text evidence="4">Toroid-shaped homodecamer, composed of two pentamers of five dimers.</text>
</comment>
<dbReference type="InterPro" id="IPR018234">
    <property type="entry name" value="GTP_CycHdrlase_I_CS"/>
</dbReference>
<evidence type="ECO:0000313" key="11">
    <source>
        <dbReference type="EMBL" id="VIO65842.1"/>
    </source>
</evidence>
<proteinExistence type="inferred from homology"/>
<keyword evidence="8" id="KW-0547">Nucleotide-binding</keyword>
<reference evidence="11" key="1">
    <citation type="submission" date="2019-02" db="EMBL/GenBank/DDBJ databases">
        <authorList>
            <person name="Pothier F.J."/>
        </authorList>
    </citation>
    <scope>NUCLEOTIDE SEQUENCE</scope>
    <source>
        <strain evidence="11">CI-1B</strain>
    </source>
</reference>
<dbReference type="UniPathway" id="UPA00848">
    <property type="reaction ID" value="UER00151"/>
</dbReference>
<feature type="compositionally biased region" description="Basic and acidic residues" evidence="9">
    <location>
        <begin position="12"/>
        <end position="25"/>
    </location>
</feature>
<name>A0A508SSU0_9BRAD</name>
<comment type="caution">
    <text evidence="11">The sequence shown here is derived from an EMBL/GenBank/DDBJ whole genome shotgun (WGS) entry which is preliminary data.</text>
</comment>
<evidence type="ECO:0000256" key="2">
    <source>
        <dbReference type="ARBA" id="ARBA00005080"/>
    </source>
</evidence>
<dbReference type="SUPFAM" id="SSF55620">
    <property type="entry name" value="Tetrahydrobiopterin biosynthesis enzymes-like"/>
    <property type="match status" value="1"/>
</dbReference>
<keyword evidence="7 8" id="KW-0342">GTP-binding</keyword>
<evidence type="ECO:0000256" key="9">
    <source>
        <dbReference type="SAM" id="MobiDB-lite"/>
    </source>
</evidence>
<dbReference type="RefSeq" id="WP_139484577.1">
    <property type="nucleotide sequence ID" value="NZ_CAADFB020000031.1"/>
</dbReference>